<sequence length="194" mass="23220">MFALDNREFSSLTLLYLNLALFVFRLNNRLGATISRLALMPGARVPSTRARFWRHQEDVDPETFEEFIETEEEYVDHIYLFETDVLFESETNLVKWARKRAKTVNTYLIITRYLSKRRFEHRPEGKKIRLDDDDDDQDEKEEVPVKHKGPYETKKCNCPFQLKEETSATEDNWKLYIKDVRHNHKIDVYPHAYA</sequence>
<evidence type="ECO:0000313" key="2">
    <source>
        <dbReference type="Proteomes" id="UP001060085"/>
    </source>
</evidence>
<reference evidence="2" key="1">
    <citation type="journal article" date="2023" name="Nat. Plants">
        <title>Single-cell RNA sequencing provides a high-resolution roadmap for understanding the multicellular compartmentation of specialized metabolism.</title>
        <authorList>
            <person name="Sun S."/>
            <person name="Shen X."/>
            <person name="Li Y."/>
            <person name="Li Y."/>
            <person name="Wang S."/>
            <person name="Li R."/>
            <person name="Zhang H."/>
            <person name="Shen G."/>
            <person name="Guo B."/>
            <person name="Wei J."/>
            <person name="Xu J."/>
            <person name="St-Pierre B."/>
            <person name="Chen S."/>
            <person name="Sun C."/>
        </authorList>
    </citation>
    <scope>NUCLEOTIDE SEQUENCE [LARGE SCALE GENOMIC DNA]</scope>
</reference>
<comment type="caution">
    <text evidence="1">The sequence shown here is derived from an EMBL/GenBank/DDBJ whole genome shotgun (WGS) entry which is preliminary data.</text>
</comment>
<organism evidence="1 2">
    <name type="scientific">Catharanthus roseus</name>
    <name type="common">Madagascar periwinkle</name>
    <name type="synonym">Vinca rosea</name>
    <dbReference type="NCBI Taxonomy" id="4058"/>
    <lineage>
        <taxon>Eukaryota</taxon>
        <taxon>Viridiplantae</taxon>
        <taxon>Streptophyta</taxon>
        <taxon>Embryophyta</taxon>
        <taxon>Tracheophyta</taxon>
        <taxon>Spermatophyta</taxon>
        <taxon>Magnoliopsida</taxon>
        <taxon>eudicotyledons</taxon>
        <taxon>Gunneridae</taxon>
        <taxon>Pentapetalae</taxon>
        <taxon>asterids</taxon>
        <taxon>lamiids</taxon>
        <taxon>Gentianales</taxon>
        <taxon>Apocynaceae</taxon>
        <taxon>Rauvolfioideae</taxon>
        <taxon>Vinceae</taxon>
        <taxon>Catharanthinae</taxon>
        <taxon>Catharanthus</taxon>
    </lineage>
</organism>
<accession>A0ACC0C9U5</accession>
<dbReference type="EMBL" id="CM044701">
    <property type="protein sequence ID" value="KAI5681743.1"/>
    <property type="molecule type" value="Genomic_DNA"/>
</dbReference>
<gene>
    <name evidence="1" type="ORF">M9H77_02971</name>
</gene>
<name>A0ACC0C9U5_CATRO</name>
<evidence type="ECO:0000313" key="1">
    <source>
        <dbReference type="EMBL" id="KAI5681743.1"/>
    </source>
</evidence>
<dbReference type="Proteomes" id="UP001060085">
    <property type="component" value="Linkage Group LG01"/>
</dbReference>
<keyword evidence="2" id="KW-1185">Reference proteome</keyword>
<proteinExistence type="predicted"/>
<protein>
    <submittedName>
        <fullName evidence="1">Uncharacterized protein</fullName>
    </submittedName>
</protein>